<organism evidence="1 2">
    <name type="scientific">Cylindrobasidium torrendii FP15055 ss-10</name>
    <dbReference type="NCBI Taxonomy" id="1314674"/>
    <lineage>
        <taxon>Eukaryota</taxon>
        <taxon>Fungi</taxon>
        <taxon>Dikarya</taxon>
        <taxon>Basidiomycota</taxon>
        <taxon>Agaricomycotina</taxon>
        <taxon>Agaricomycetes</taxon>
        <taxon>Agaricomycetidae</taxon>
        <taxon>Agaricales</taxon>
        <taxon>Marasmiineae</taxon>
        <taxon>Physalacriaceae</taxon>
        <taxon>Cylindrobasidium</taxon>
    </lineage>
</organism>
<name>A0A0D7B8D4_9AGAR</name>
<evidence type="ECO:0000313" key="1">
    <source>
        <dbReference type="EMBL" id="KIY65776.1"/>
    </source>
</evidence>
<keyword evidence="2" id="KW-1185">Reference proteome</keyword>
<dbReference type="Proteomes" id="UP000054007">
    <property type="component" value="Unassembled WGS sequence"/>
</dbReference>
<accession>A0A0D7B8D4</accession>
<dbReference type="AlphaFoldDB" id="A0A0D7B8D4"/>
<dbReference type="EMBL" id="KN880577">
    <property type="protein sequence ID" value="KIY65776.1"/>
    <property type="molecule type" value="Genomic_DNA"/>
</dbReference>
<proteinExistence type="predicted"/>
<gene>
    <name evidence="1" type="ORF">CYLTODRAFT_52752</name>
</gene>
<protein>
    <submittedName>
        <fullName evidence="1">Uncharacterized protein</fullName>
    </submittedName>
</protein>
<evidence type="ECO:0000313" key="2">
    <source>
        <dbReference type="Proteomes" id="UP000054007"/>
    </source>
</evidence>
<sequence length="114" mass="12186">MRMTARISSQLLPLASPSRLASVRLCDSLSIHHMPSPVSFSSSITPHSFLSPPPLPPYLFAGCWHKGAFSVVGSAVQLLAQPACYPTPPSNSSSFISARNLMVGFWLSDGCLGR</sequence>
<reference evidence="1 2" key="1">
    <citation type="journal article" date="2015" name="Fungal Genet. Biol.">
        <title>Evolution of novel wood decay mechanisms in Agaricales revealed by the genome sequences of Fistulina hepatica and Cylindrobasidium torrendii.</title>
        <authorList>
            <person name="Floudas D."/>
            <person name="Held B.W."/>
            <person name="Riley R."/>
            <person name="Nagy L.G."/>
            <person name="Koehler G."/>
            <person name="Ransdell A.S."/>
            <person name="Younus H."/>
            <person name="Chow J."/>
            <person name="Chiniquy J."/>
            <person name="Lipzen A."/>
            <person name="Tritt A."/>
            <person name="Sun H."/>
            <person name="Haridas S."/>
            <person name="LaButti K."/>
            <person name="Ohm R.A."/>
            <person name="Kues U."/>
            <person name="Blanchette R.A."/>
            <person name="Grigoriev I.V."/>
            <person name="Minto R.E."/>
            <person name="Hibbett D.S."/>
        </authorList>
    </citation>
    <scope>NUCLEOTIDE SEQUENCE [LARGE SCALE GENOMIC DNA]</scope>
    <source>
        <strain evidence="1 2">FP15055 ss-10</strain>
    </source>
</reference>